<dbReference type="CDD" id="cd07381">
    <property type="entry name" value="MPP_CapA"/>
    <property type="match status" value="1"/>
</dbReference>
<accession>A0ABV0EWU0</accession>
<comment type="caution">
    <text evidence="3">The sequence shown here is derived from an EMBL/GenBank/DDBJ whole genome shotgun (WGS) entry which is preliminary data.</text>
</comment>
<evidence type="ECO:0000313" key="3">
    <source>
        <dbReference type="EMBL" id="MEO1772044.1"/>
    </source>
</evidence>
<organism evidence="3 4">
    <name type="scientific">Candidatus Enterococcus ferrettii</name>
    <dbReference type="NCBI Taxonomy" id="2815324"/>
    <lineage>
        <taxon>Bacteria</taxon>
        <taxon>Bacillati</taxon>
        <taxon>Bacillota</taxon>
        <taxon>Bacilli</taxon>
        <taxon>Lactobacillales</taxon>
        <taxon>Enterococcaceae</taxon>
        <taxon>Enterococcus</taxon>
    </lineage>
</organism>
<evidence type="ECO:0000313" key="4">
    <source>
        <dbReference type="Proteomes" id="UP000664357"/>
    </source>
</evidence>
<dbReference type="Gene3D" id="3.60.21.10">
    <property type="match status" value="1"/>
</dbReference>
<dbReference type="SUPFAM" id="SSF56300">
    <property type="entry name" value="Metallo-dependent phosphatases"/>
    <property type="match status" value="1"/>
</dbReference>
<name>A0ABV0EWU0_9ENTE</name>
<dbReference type="Gene3D" id="3.40.710.10">
    <property type="entry name" value="DD-peptidase/beta-lactamase superfamily"/>
    <property type="match status" value="1"/>
</dbReference>
<dbReference type="Pfam" id="PF09587">
    <property type="entry name" value="PGA_cap"/>
    <property type="match status" value="1"/>
</dbReference>
<dbReference type="SMART" id="SM00854">
    <property type="entry name" value="PGA_cap"/>
    <property type="match status" value="1"/>
</dbReference>
<comment type="similarity">
    <text evidence="1">Belongs to the CapA family.</text>
</comment>
<dbReference type="Proteomes" id="UP000664357">
    <property type="component" value="Unassembled WGS sequence"/>
</dbReference>
<keyword evidence="4" id="KW-1185">Reference proteome</keyword>
<dbReference type="PANTHER" id="PTHR33393">
    <property type="entry name" value="POLYGLUTAMINE SYNTHESIS ACCESSORY PROTEIN RV0574C-RELATED"/>
    <property type="match status" value="1"/>
</dbReference>
<dbReference type="InterPro" id="IPR019079">
    <property type="entry name" value="Capsule_synth_CapA"/>
</dbReference>
<dbReference type="PANTHER" id="PTHR33393:SF11">
    <property type="entry name" value="POLYGLUTAMINE SYNTHESIS ACCESSORY PROTEIN RV0574C-RELATED"/>
    <property type="match status" value="1"/>
</dbReference>
<dbReference type="RefSeq" id="WP_207704563.1">
    <property type="nucleotide sequence ID" value="NZ_JAFREL020000004.1"/>
</dbReference>
<dbReference type="InterPro" id="IPR012338">
    <property type="entry name" value="Beta-lactam/transpept-like"/>
</dbReference>
<evidence type="ECO:0000256" key="1">
    <source>
        <dbReference type="ARBA" id="ARBA00005662"/>
    </source>
</evidence>
<gene>
    <name evidence="3" type="ORF">JZO67_004026</name>
</gene>
<reference evidence="3 4" key="1">
    <citation type="submission" date="2024-02" db="EMBL/GenBank/DDBJ databases">
        <title>The Genome Sequence of Enterococcus sp. DIV0159.</title>
        <authorList>
            <person name="Earl A."/>
            <person name="Manson A."/>
            <person name="Gilmore M."/>
            <person name="Sanders J."/>
            <person name="Shea T."/>
            <person name="Howe W."/>
            <person name="Livny J."/>
            <person name="Cuomo C."/>
            <person name="Neafsey D."/>
            <person name="Birren B."/>
        </authorList>
    </citation>
    <scope>NUCLEOTIDE SEQUENCE [LARGE SCALE GENOMIC DNA]</scope>
    <source>
        <strain evidence="3 4">665A</strain>
    </source>
</reference>
<proteinExistence type="inferred from homology"/>
<dbReference type="InterPro" id="IPR029052">
    <property type="entry name" value="Metallo-depent_PP-like"/>
</dbReference>
<evidence type="ECO:0000259" key="2">
    <source>
        <dbReference type="SMART" id="SM00854"/>
    </source>
</evidence>
<dbReference type="EMBL" id="JAFREL020000004">
    <property type="protein sequence ID" value="MEO1772044.1"/>
    <property type="molecule type" value="Genomic_DNA"/>
</dbReference>
<feature type="domain" description="Capsule synthesis protein CapA" evidence="2">
    <location>
        <begin position="253"/>
        <end position="509"/>
    </location>
</feature>
<protein>
    <recommendedName>
        <fullName evidence="2">Capsule synthesis protein CapA domain-containing protein</fullName>
    </recommendedName>
</protein>
<dbReference type="InterPro" id="IPR052169">
    <property type="entry name" value="CW_Biosynth-Accessory"/>
</dbReference>
<sequence length="592" mass="67727">MHYSKDNRTSIDYITETEPTGDKGLGSLLVLLQVLQAVDAGELLLTDQVKVNEVIAKEKRSPNAVQFDQGESISLSELIRLHICTMGPDTSLLLAKLFREQTKRSCQKAIDAFVAENELTENCCKNISGRKKRNDPQSYTIQDVKKISAMFMELSKELLAYFIDVECVHKGKLFKKQGHLVGEREVGYRISWLNNSIVFDDHTLVVVLEAENAFELDQQLLKLWFEEDDEDLSIEKLVKENKKQKTFRKKNVTMTVVGDTYLGEWYSERRIKRNQWDPLTEEGYDFSFEKVQSFLDEADFTIANLEAVLVDDPTVSPMKRKKKFVLGAKADLTAETFKKHGIDLVTLATNHTNDFGRAGVLSTLAALKKQKIAAIGSGHTFLEALCPYRLKTKSQDLFIFNGYWFRNGQYNEFGMYAQGDHLGGNCLSQQLFRTIQRTKEEFPASKVIVLCHWGIDFQHINPTQRFLARRLVEAGADLIMGHGPHAIQPIEQVDGVDVLYSLGNFVFNSNGEFDTHSEALPYGMVTQLKLEDDQMLLQAQMIYAENHLTRWQPRKVDREDFNRILETWGEANLQELGWQINREDGTLTKQVW</sequence>